<organism evidence="7 8">
    <name type="scientific">Polymorphum gilvum (strain LMG 25793 / CGMCC 1.9160 / SL003B-26A1)</name>
    <dbReference type="NCBI Taxonomy" id="991905"/>
    <lineage>
        <taxon>Bacteria</taxon>
        <taxon>Pseudomonadati</taxon>
        <taxon>Pseudomonadota</taxon>
        <taxon>Alphaproteobacteria</taxon>
        <taxon>Rhodobacterales</taxon>
        <taxon>Paracoccaceae</taxon>
        <taxon>Polymorphum</taxon>
    </lineage>
</organism>
<dbReference type="RefSeq" id="WP_013652699.1">
    <property type="nucleotide sequence ID" value="NC_015259.1"/>
</dbReference>
<dbReference type="OrthoDB" id="7173378at2"/>
<evidence type="ECO:0000256" key="6">
    <source>
        <dbReference type="SAM" id="Phobius"/>
    </source>
</evidence>
<evidence type="ECO:0000313" key="7">
    <source>
        <dbReference type="EMBL" id="ADZ70381.1"/>
    </source>
</evidence>
<reference evidence="7 8" key="1">
    <citation type="journal article" date="2011" name="J. Bacteriol.">
        <title>Complete genome sequence of Polymorphum gilvum SL003B-26A1T, a crude oil-degrading bacterium from oil-polluted saline soil.</title>
        <authorList>
            <person name="Li S.G."/>
            <person name="Tang Y.Q."/>
            <person name="Nie Y."/>
            <person name="Cai M."/>
            <person name="Wu X.L."/>
        </authorList>
    </citation>
    <scope>NUCLEOTIDE SEQUENCE [LARGE SCALE GENOMIC DNA]</scope>
    <source>
        <strain evidence="8">LMG 25793 / CGMCC 1.9160 / SL003B-26A1</strain>
    </source>
</reference>
<gene>
    <name evidence="7" type="ordered locus">SL003B_1955</name>
</gene>
<evidence type="ECO:0000313" key="8">
    <source>
        <dbReference type="Proteomes" id="UP000008130"/>
    </source>
</evidence>
<proteinExistence type="inferred from homology"/>
<dbReference type="STRING" id="991905.SL003B_1955"/>
<comment type="subcellular location">
    <subcellularLocation>
        <location evidence="1">Membrane</location>
        <topology evidence="1">Multi-pass membrane protein</topology>
    </subcellularLocation>
</comment>
<dbReference type="Proteomes" id="UP000008130">
    <property type="component" value="Chromosome"/>
</dbReference>
<dbReference type="PANTHER" id="PTHR43461">
    <property type="entry name" value="TRANSMEMBRANE PROTEIN 256"/>
    <property type="match status" value="1"/>
</dbReference>
<dbReference type="Pfam" id="PF04241">
    <property type="entry name" value="DUF423"/>
    <property type="match status" value="1"/>
</dbReference>
<comment type="similarity">
    <text evidence="2">Belongs to the UPF0382 family.</text>
</comment>
<dbReference type="EMBL" id="CP002568">
    <property type="protein sequence ID" value="ADZ70381.1"/>
    <property type="molecule type" value="Genomic_DNA"/>
</dbReference>
<dbReference type="PANTHER" id="PTHR43461:SF1">
    <property type="entry name" value="TRANSMEMBRANE PROTEIN 256"/>
    <property type="match status" value="1"/>
</dbReference>
<protein>
    <submittedName>
        <fullName evidence="7">Hypothetical Membrane Spanning Protein</fullName>
    </submittedName>
</protein>
<dbReference type="HOGENOM" id="CLU_096548_2_0_5"/>
<keyword evidence="3 6" id="KW-0812">Transmembrane</keyword>
<evidence type="ECO:0000256" key="5">
    <source>
        <dbReference type="ARBA" id="ARBA00023136"/>
    </source>
</evidence>
<evidence type="ECO:0000256" key="1">
    <source>
        <dbReference type="ARBA" id="ARBA00004141"/>
    </source>
</evidence>
<keyword evidence="4 6" id="KW-1133">Transmembrane helix</keyword>
<dbReference type="eggNOG" id="COG2363">
    <property type="taxonomic scope" value="Bacteria"/>
</dbReference>
<evidence type="ECO:0000256" key="2">
    <source>
        <dbReference type="ARBA" id="ARBA00009694"/>
    </source>
</evidence>
<feature type="transmembrane region" description="Helical" evidence="6">
    <location>
        <begin position="103"/>
        <end position="129"/>
    </location>
</feature>
<dbReference type="AlphaFoldDB" id="F2IWQ6"/>
<evidence type="ECO:0000256" key="3">
    <source>
        <dbReference type="ARBA" id="ARBA00022692"/>
    </source>
</evidence>
<feature type="transmembrane region" description="Helical" evidence="6">
    <location>
        <begin position="73"/>
        <end position="91"/>
    </location>
</feature>
<keyword evidence="5 6" id="KW-0472">Membrane</keyword>
<feature type="transmembrane region" description="Helical" evidence="6">
    <location>
        <begin position="15"/>
        <end position="37"/>
    </location>
</feature>
<accession>F2IWQ6</accession>
<keyword evidence="8" id="KW-1185">Reference proteome</keyword>
<name>F2IWQ6_POLGS</name>
<dbReference type="KEGG" id="pgv:SL003B_1955"/>
<dbReference type="InterPro" id="IPR006696">
    <property type="entry name" value="DUF423"/>
</dbReference>
<sequence length="132" mass="13532">MSHHLPLVPDRTAPLFRVALVAGGLAGMAGVMLAALASHADTTGMMRPAADMLLVHAPALLALGVMAQVRRVPLLPVAFALIVAGLALFCGDLISRAVQDTRLFAMAAPTGGMLMIVGWAAVALSASIVRGR</sequence>
<dbReference type="GO" id="GO:0016020">
    <property type="term" value="C:membrane"/>
    <property type="evidence" value="ECO:0007669"/>
    <property type="project" value="UniProtKB-SubCell"/>
</dbReference>
<evidence type="ECO:0000256" key="4">
    <source>
        <dbReference type="ARBA" id="ARBA00022989"/>
    </source>
</evidence>